<proteinExistence type="predicted"/>
<dbReference type="PANTHER" id="PTHR14856">
    <property type="entry name" value="PQ-LOOP REPEAT-CONTAINING PROTEIN 1-LIKE PROTEIN"/>
    <property type="match status" value="1"/>
</dbReference>
<dbReference type="AlphaFoldDB" id="A0A640KPW7"/>
<feature type="transmembrane region" description="Helical" evidence="6">
    <location>
        <begin position="281"/>
        <end position="301"/>
    </location>
</feature>
<dbReference type="GO" id="GO:0005802">
    <property type="term" value="C:trans-Golgi network"/>
    <property type="evidence" value="ECO:0007669"/>
    <property type="project" value="TreeGrafter"/>
</dbReference>
<gene>
    <name evidence="7" type="ORF">LtaPh_2621800</name>
</gene>
<dbReference type="Gene3D" id="1.20.1280.290">
    <property type="match status" value="1"/>
</dbReference>
<keyword evidence="4 6" id="KW-0472">Membrane</keyword>
<comment type="subcellular location">
    <subcellularLocation>
        <location evidence="1">Membrane</location>
        <topology evidence="1">Multi-pass membrane protein</topology>
    </subcellularLocation>
</comment>
<evidence type="ECO:0000313" key="7">
    <source>
        <dbReference type="EMBL" id="GET89567.1"/>
    </source>
</evidence>
<dbReference type="GO" id="GO:0005829">
    <property type="term" value="C:cytosol"/>
    <property type="evidence" value="ECO:0007669"/>
    <property type="project" value="GOC"/>
</dbReference>
<keyword evidence="3 6" id="KW-1133">Transmembrane helix</keyword>
<evidence type="ECO:0000313" key="8">
    <source>
        <dbReference type="Proteomes" id="UP000419144"/>
    </source>
</evidence>
<comment type="caution">
    <text evidence="7">The sequence shown here is derived from an EMBL/GenBank/DDBJ whole genome shotgun (WGS) entry which is preliminary data.</text>
</comment>
<dbReference type="GO" id="GO:0016020">
    <property type="term" value="C:membrane"/>
    <property type="evidence" value="ECO:0007669"/>
    <property type="project" value="UniProtKB-SubCell"/>
</dbReference>
<dbReference type="GO" id="GO:0042147">
    <property type="term" value="P:retrograde transport, endosome to Golgi"/>
    <property type="evidence" value="ECO:0007669"/>
    <property type="project" value="TreeGrafter"/>
</dbReference>
<dbReference type="OrthoDB" id="292213at2759"/>
<dbReference type="InterPro" id="IPR052241">
    <property type="entry name" value="SLC66/Scramblase_ANY1"/>
</dbReference>
<dbReference type="GO" id="GO:0005768">
    <property type="term" value="C:endosome"/>
    <property type="evidence" value="ECO:0007669"/>
    <property type="project" value="TreeGrafter"/>
</dbReference>
<dbReference type="Proteomes" id="UP000419144">
    <property type="component" value="Unassembled WGS sequence"/>
</dbReference>
<dbReference type="InterPro" id="IPR006603">
    <property type="entry name" value="PQ-loop_rpt"/>
</dbReference>
<evidence type="ECO:0000256" key="4">
    <source>
        <dbReference type="ARBA" id="ARBA00023136"/>
    </source>
</evidence>
<feature type="transmembrane region" description="Helical" evidence="6">
    <location>
        <begin position="307"/>
        <end position="329"/>
    </location>
</feature>
<dbReference type="GO" id="GO:0045332">
    <property type="term" value="P:phospholipid translocation"/>
    <property type="evidence" value="ECO:0007669"/>
    <property type="project" value="TreeGrafter"/>
</dbReference>
<dbReference type="EMBL" id="BLBS01000035">
    <property type="protein sequence ID" value="GET89567.1"/>
    <property type="molecule type" value="Genomic_DNA"/>
</dbReference>
<keyword evidence="2 6" id="KW-0812">Transmembrane</keyword>
<evidence type="ECO:0000256" key="1">
    <source>
        <dbReference type="ARBA" id="ARBA00004141"/>
    </source>
</evidence>
<dbReference type="PANTHER" id="PTHR14856:SF9">
    <property type="entry name" value="PQ-LOOP REPEAT-CONTAINING PROTEIN 1"/>
    <property type="match status" value="1"/>
</dbReference>
<feature type="region of interest" description="Disordered" evidence="5">
    <location>
        <begin position="142"/>
        <end position="163"/>
    </location>
</feature>
<organism evidence="7 8">
    <name type="scientific">Leishmania tarentolae</name>
    <name type="common">Sauroleishmania tarentolae</name>
    <dbReference type="NCBI Taxonomy" id="5689"/>
    <lineage>
        <taxon>Eukaryota</taxon>
        <taxon>Discoba</taxon>
        <taxon>Euglenozoa</taxon>
        <taxon>Kinetoplastea</taxon>
        <taxon>Metakinetoplastina</taxon>
        <taxon>Trypanosomatida</taxon>
        <taxon>Trypanosomatidae</taxon>
        <taxon>Leishmaniinae</taxon>
        <taxon>Leishmania</taxon>
        <taxon>lizard Leishmania</taxon>
    </lineage>
</organism>
<keyword evidence="8" id="KW-1185">Reference proteome</keyword>
<dbReference type="VEuPathDB" id="TriTrypDB:LtaPh_2621800"/>
<protein>
    <submittedName>
        <fullName evidence="7">Uncharacterized protein</fullName>
    </submittedName>
</protein>
<feature type="transmembrane region" description="Helical" evidence="6">
    <location>
        <begin position="251"/>
        <end position="269"/>
    </location>
</feature>
<sequence length="361" mass="39055">MSAPTMEALNVCFQVALVIAPHVGYCAQYAEIDRTQSIEGYSPVVSLILLTSNTLRIYYYIGHHFLLALLFQAVVGVVVHGLLLCKVLEVHAQKLLEAQAPDTYGRDGTAIIEPVTVGAPTVEVSPSAAGVGGAAGIEHRAFDDTDDTSPSPHATAAGTAEWATSPSAACNRYEDSGDTSRSRTPSTGIKCVTFKLLKVFFRIEDCIEAHLLRNTPPQFLYHYAIAATAALLAVLFYYVSIGRVWKDAAEVVGYMALGIEALLVAPQILRNARRRSTEGLTILLIFTWVGGDAIKLIYFIYTKQALPFIVCGFFQAVLDMVVVAQLVYYRVMVKRGSEVLIEGDNGASRNHSGAVPAVDPI</sequence>
<feature type="transmembrane region" description="Helical" evidence="6">
    <location>
        <begin position="220"/>
        <end position="239"/>
    </location>
</feature>
<dbReference type="SMART" id="SM00679">
    <property type="entry name" value="CTNS"/>
    <property type="match status" value="2"/>
</dbReference>
<accession>A0A640KPW7</accession>
<name>A0A640KPW7_LEITA</name>
<feature type="transmembrane region" description="Helical" evidence="6">
    <location>
        <begin position="57"/>
        <end position="85"/>
    </location>
</feature>
<evidence type="ECO:0000256" key="2">
    <source>
        <dbReference type="ARBA" id="ARBA00022692"/>
    </source>
</evidence>
<evidence type="ECO:0000256" key="5">
    <source>
        <dbReference type="SAM" id="MobiDB-lite"/>
    </source>
</evidence>
<evidence type="ECO:0000256" key="6">
    <source>
        <dbReference type="SAM" id="Phobius"/>
    </source>
</evidence>
<dbReference type="Pfam" id="PF04193">
    <property type="entry name" value="PQ-loop"/>
    <property type="match status" value="1"/>
</dbReference>
<dbReference type="FunFam" id="1.20.1280.290:FF:000005">
    <property type="entry name" value="PQ-loop repeat-containing protein 1"/>
    <property type="match status" value="1"/>
</dbReference>
<reference evidence="7" key="1">
    <citation type="submission" date="2019-11" db="EMBL/GenBank/DDBJ databases">
        <title>Leishmania tarentolae CDS.</title>
        <authorList>
            <person name="Goto Y."/>
            <person name="Yamagishi J."/>
        </authorList>
    </citation>
    <scope>NUCLEOTIDE SEQUENCE [LARGE SCALE GENOMIC DNA]</scope>
    <source>
        <strain evidence="7">Parrot Tar II</strain>
    </source>
</reference>
<evidence type="ECO:0000256" key="3">
    <source>
        <dbReference type="ARBA" id="ARBA00022989"/>
    </source>
</evidence>